<dbReference type="AlphaFoldDB" id="A0A2K8MF46"/>
<evidence type="ECO:0000259" key="1">
    <source>
        <dbReference type="PROSITE" id="PS51819"/>
    </source>
</evidence>
<evidence type="ECO:0000313" key="3">
    <source>
        <dbReference type="Proteomes" id="UP000229081"/>
    </source>
</evidence>
<dbReference type="OrthoDB" id="9793039at2"/>
<dbReference type="InterPro" id="IPR037523">
    <property type="entry name" value="VOC_core"/>
</dbReference>
<feature type="domain" description="VOC" evidence="1">
    <location>
        <begin position="142"/>
        <end position="256"/>
    </location>
</feature>
<dbReference type="KEGG" id="sphc:CVN68_11320"/>
<feature type="domain" description="VOC" evidence="1">
    <location>
        <begin position="7"/>
        <end position="126"/>
    </location>
</feature>
<dbReference type="Gene3D" id="3.10.180.10">
    <property type="entry name" value="2,3-Dihydroxybiphenyl 1,2-Dioxygenase, domain 1"/>
    <property type="match status" value="2"/>
</dbReference>
<dbReference type="PANTHER" id="PTHR33993">
    <property type="entry name" value="GLYOXALASE-RELATED"/>
    <property type="match status" value="1"/>
</dbReference>
<dbReference type="InterPro" id="IPR029068">
    <property type="entry name" value="Glyas_Bleomycin-R_OHBP_Dase"/>
</dbReference>
<dbReference type="PANTHER" id="PTHR33993:SF14">
    <property type="entry name" value="GB|AAF24581.1"/>
    <property type="match status" value="1"/>
</dbReference>
<dbReference type="InterPro" id="IPR052164">
    <property type="entry name" value="Anthracycline_SecMetBiosynth"/>
</dbReference>
<sequence length="258" mass="27077">MTDPHGTPIWYELITGDPDAAGAFYQKVVGWQDGGCPGATAEGPENYHVYLAPDGQGVAGMMKTPEGAPPEPRWFSYIGVDDVDAAAAKIAAAGGGIHMPPTTMEGVGRMAMVADPQGVTFYVMKGASPEASTAFKRMVPGHGEWNELQTSDDQAALAFYGEQFGWKKDGAMPMGEMGDYSFLGHDGGMIGAVMKVAPGETPGWNYFFRVGDIDGAKQRIEEAGGSIRQGPMEVPGGDFVIYAADPAGARFGVVGSRG</sequence>
<dbReference type="Pfam" id="PF00903">
    <property type="entry name" value="Glyoxalase"/>
    <property type="match status" value="2"/>
</dbReference>
<keyword evidence="3" id="KW-1185">Reference proteome</keyword>
<organism evidence="2 3">
    <name type="scientific">Sphingomonas psychrotolerans</name>
    <dbReference type="NCBI Taxonomy" id="1327635"/>
    <lineage>
        <taxon>Bacteria</taxon>
        <taxon>Pseudomonadati</taxon>
        <taxon>Pseudomonadota</taxon>
        <taxon>Alphaproteobacteria</taxon>
        <taxon>Sphingomonadales</taxon>
        <taxon>Sphingomonadaceae</taxon>
        <taxon>Sphingomonas</taxon>
    </lineage>
</organism>
<gene>
    <name evidence="2" type="ORF">CVN68_11320</name>
</gene>
<dbReference type="EMBL" id="CP024923">
    <property type="protein sequence ID" value="ATY32493.1"/>
    <property type="molecule type" value="Genomic_DNA"/>
</dbReference>
<dbReference type="InterPro" id="IPR004360">
    <property type="entry name" value="Glyas_Fos-R_dOase_dom"/>
</dbReference>
<dbReference type="SUPFAM" id="SSF54593">
    <property type="entry name" value="Glyoxalase/Bleomycin resistance protein/Dihydroxybiphenyl dioxygenase"/>
    <property type="match status" value="2"/>
</dbReference>
<dbReference type="CDD" id="cd07247">
    <property type="entry name" value="SgaA_N_like"/>
    <property type="match status" value="1"/>
</dbReference>
<protein>
    <recommendedName>
        <fullName evidence="1">VOC domain-containing protein</fullName>
    </recommendedName>
</protein>
<evidence type="ECO:0000313" key="2">
    <source>
        <dbReference type="EMBL" id="ATY32493.1"/>
    </source>
</evidence>
<dbReference type="PROSITE" id="PS51819">
    <property type="entry name" value="VOC"/>
    <property type="match status" value="2"/>
</dbReference>
<reference evidence="2 3" key="1">
    <citation type="submission" date="2017-11" db="EMBL/GenBank/DDBJ databases">
        <title>Complete genome sequence of Sphingomonas sp. Strain Cra20, a psychrotolerant potential plant growth promoting rhizobacteria.</title>
        <authorList>
            <person name="Luo Y."/>
        </authorList>
    </citation>
    <scope>NUCLEOTIDE SEQUENCE [LARGE SCALE GENOMIC DNA]</scope>
    <source>
        <strain evidence="2 3">Cra20</strain>
    </source>
</reference>
<accession>A0A2K8MF46</accession>
<dbReference type="RefSeq" id="WP_100282300.1">
    <property type="nucleotide sequence ID" value="NZ_CP024923.1"/>
</dbReference>
<proteinExistence type="predicted"/>
<dbReference type="Proteomes" id="UP000229081">
    <property type="component" value="Chromosome"/>
</dbReference>
<name>A0A2K8MF46_9SPHN</name>